<proteinExistence type="inferred from homology"/>
<dbReference type="InterPro" id="IPR001683">
    <property type="entry name" value="PX_dom"/>
</dbReference>
<dbReference type="PANTHER" id="PTHR45949">
    <property type="entry name" value="SORTING NEXIN-4"/>
    <property type="match status" value="1"/>
</dbReference>
<dbReference type="SUPFAM" id="SSF64268">
    <property type="entry name" value="PX domain"/>
    <property type="match status" value="1"/>
</dbReference>
<keyword evidence="7" id="KW-0072">Autophagy</keyword>
<dbReference type="GO" id="GO:0035091">
    <property type="term" value="F:phosphatidylinositol binding"/>
    <property type="evidence" value="ECO:0007669"/>
    <property type="project" value="InterPro"/>
</dbReference>
<keyword evidence="8" id="KW-0446">Lipid-binding</keyword>
<dbReference type="GO" id="GO:0000422">
    <property type="term" value="P:autophagy of mitochondrion"/>
    <property type="evidence" value="ECO:0007669"/>
    <property type="project" value="TreeGrafter"/>
</dbReference>
<dbReference type="GO" id="GO:0010008">
    <property type="term" value="C:endosome membrane"/>
    <property type="evidence" value="ECO:0007669"/>
    <property type="project" value="UniProtKB-SubCell"/>
</dbReference>
<dbReference type="FunFam" id="1.20.1270.60:FF:000042">
    <property type="entry name" value="Vacuolar targeting protein Atg24"/>
    <property type="match status" value="1"/>
</dbReference>
<evidence type="ECO:0000256" key="10">
    <source>
        <dbReference type="ARBA" id="ARBA00040748"/>
    </source>
</evidence>
<dbReference type="Pfam" id="PF00787">
    <property type="entry name" value="PX"/>
    <property type="match status" value="1"/>
</dbReference>
<evidence type="ECO:0000256" key="3">
    <source>
        <dbReference type="ARBA" id="ARBA00010883"/>
    </source>
</evidence>
<dbReference type="GO" id="GO:0034727">
    <property type="term" value="P:piecemeal microautophagy of the nucleus"/>
    <property type="evidence" value="ECO:0007669"/>
    <property type="project" value="TreeGrafter"/>
</dbReference>
<organism evidence="14 15">
    <name type="scientific">Pseudopithomyces chartarum</name>
    <dbReference type="NCBI Taxonomy" id="1892770"/>
    <lineage>
        <taxon>Eukaryota</taxon>
        <taxon>Fungi</taxon>
        <taxon>Dikarya</taxon>
        <taxon>Ascomycota</taxon>
        <taxon>Pezizomycotina</taxon>
        <taxon>Dothideomycetes</taxon>
        <taxon>Pleosporomycetidae</taxon>
        <taxon>Pleosporales</taxon>
        <taxon>Massarineae</taxon>
        <taxon>Didymosphaeriaceae</taxon>
        <taxon>Pseudopithomyces</taxon>
    </lineage>
</organism>
<comment type="subcellular location">
    <subcellularLocation>
        <location evidence="2">Cytoplasm</location>
    </subcellularLocation>
    <subcellularLocation>
        <location evidence="1">Endosome membrane</location>
        <topology evidence="1">Peripheral membrane protein</topology>
    </subcellularLocation>
</comment>
<evidence type="ECO:0000256" key="6">
    <source>
        <dbReference type="ARBA" id="ARBA00022753"/>
    </source>
</evidence>
<keyword evidence="9" id="KW-0472">Membrane</keyword>
<feature type="region of interest" description="Disordered" evidence="12">
    <location>
        <begin position="24"/>
        <end position="66"/>
    </location>
</feature>
<evidence type="ECO:0000256" key="1">
    <source>
        <dbReference type="ARBA" id="ARBA00004481"/>
    </source>
</evidence>
<accession>A0AAN6LZR7</accession>
<sequence length="556" mass="63155">MADYSSDEYMRMYESIRVDRVAVQAPLSPRHEEPWRQSSGSTSEARPIPTSTTSPPAEPTLIPKDSRYGWNCAPHIHLPPEDYTDAREFRPKPPPKPSSKPLPDLPVAAMEDFSEGRLETTVDTPVKELPGTKDAYVSYLVSTKVSPQCSNAAAWHESHQEHANTQCQSDFQSFQRPEFNVRRRFTDFVFLWKQLTKEYPQCAVPPLPDKHKMEYVRGDRFGPDFTQRRAFSLHRFLKRITLHPVLRRAMLLISFLESQDWNQHMKGRSSRAASGSDAGGGGFMDAVAESFVNTFTKVHKPDKRFIEVSERATKLTEDLSNVEKVVVRVARRQADLATDYSDLATQCQKLITLEPDVSGPLTSFASSVSDTATGFKDLREGTDQDYLTSLRDMDAYVAALKQLLRAREAKQLDFEALSDLLAKNASDRDSLASSHGAGMGASGFLRQKVEDFRGIDHEQARRNRVRKLEIDIERLTGEVESAKKATEAFDEHTVKEVADFERIKADEFKDTMGDLADTHIEFFKGTTETWEKFLTHMRREEAERKRAEEEGRHQGQ</sequence>
<keyword evidence="6" id="KW-0967">Endosome</keyword>
<dbReference type="SMART" id="SM00312">
    <property type="entry name" value="PX"/>
    <property type="match status" value="1"/>
</dbReference>
<keyword evidence="5" id="KW-0963">Cytoplasm</keyword>
<dbReference type="EMBL" id="WVTA01000007">
    <property type="protein sequence ID" value="KAK3208344.1"/>
    <property type="molecule type" value="Genomic_DNA"/>
</dbReference>
<dbReference type="Pfam" id="PF09325">
    <property type="entry name" value="Vps5"/>
    <property type="match status" value="1"/>
</dbReference>
<protein>
    <recommendedName>
        <fullName evidence="10">Sorting nexin-4</fullName>
    </recommendedName>
    <alternativeName>
        <fullName evidence="11">Autophagy-related protein 24</fullName>
    </alternativeName>
</protein>
<evidence type="ECO:0000313" key="15">
    <source>
        <dbReference type="Proteomes" id="UP001280581"/>
    </source>
</evidence>
<dbReference type="InterPro" id="IPR015404">
    <property type="entry name" value="Vps5_C"/>
</dbReference>
<dbReference type="PANTHER" id="PTHR45949:SF2">
    <property type="entry name" value="SORTING NEXIN-4"/>
    <property type="match status" value="1"/>
</dbReference>
<dbReference type="Gene3D" id="3.30.1520.10">
    <property type="entry name" value="Phox-like domain"/>
    <property type="match status" value="1"/>
</dbReference>
<dbReference type="GO" id="GO:0032456">
    <property type="term" value="P:endocytic recycling"/>
    <property type="evidence" value="ECO:0007669"/>
    <property type="project" value="TreeGrafter"/>
</dbReference>
<dbReference type="GO" id="GO:0005769">
    <property type="term" value="C:early endosome"/>
    <property type="evidence" value="ECO:0007669"/>
    <property type="project" value="TreeGrafter"/>
</dbReference>
<evidence type="ECO:0000256" key="2">
    <source>
        <dbReference type="ARBA" id="ARBA00004496"/>
    </source>
</evidence>
<name>A0AAN6LZR7_9PLEO</name>
<feature type="domain" description="PX" evidence="13">
    <location>
        <begin position="117"/>
        <end position="263"/>
    </location>
</feature>
<feature type="region of interest" description="Disordered" evidence="12">
    <location>
        <begin position="81"/>
        <end position="105"/>
    </location>
</feature>
<dbReference type="AlphaFoldDB" id="A0AAN6LZR7"/>
<feature type="compositionally biased region" description="Basic and acidic residues" evidence="12">
    <location>
        <begin position="81"/>
        <end position="91"/>
    </location>
</feature>
<comment type="caution">
    <text evidence="14">The sequence shown here is derived from an EMBL/GenBank/DDBJ whole genome shotgun (WGS) entry which is preliminary data.</text>
</comment>
<evidence type="ECO:0000256" key="8">
    <source>
        <dbReference type="ARBA" id="ARBA00023121"/>
    </source>
</evidence>
<dbReference type="GO" id="GO:0015031">
    <property type="term" value="P:protein transport"/>
    <property type="evidence" value="ECO:0007669"/>
    <property type="project" value="TreeGrafter"/>
</dbReference>
<dbReference type="CDD" id="cd06863">
    <property type="entry name" value="PX_Atg24p"/>
    <property type="match status" value="1"/>
</dbReference>
<evidence type="ECO:0000256" key="5">
    <source>
        <dbReference type="ARBA" id="ARBA00022490"/>
    </source>
</evidence>
<evidence type="ECO:0000256" key="12">
    <source>
        <dbReference type="SAM" id="MobiDB-lite"/>
    </source>
</evidence>
<evidence type="ECO:0000256" key="7">
    <source>
        <dbReference type="ARBA" id="ARBA00023006"/>
    </source>
</evidence>
<keyword evidence="4" id="KW-0813">Transport</keyword>
<evidence type="ECO:0000256" key="4">
    <source>
        <dbReference type="ARBA" id="ARBA00022448"/>
    </source>
</evidence>
<gene>
    <name evidence="14" type="ORF">GRF29_77g416320</name>
</gene>
<dbReference type="InterPro" id="IPR027267">
    <property type="entry name" value="AH/BAR_dom_sf"/>
</dbReference>
<evidence type="ECO:0000259" key="13">
    <source>
        <dbReference type="PROSITE" id="PS50195"/>
    </source>
</evidence>
<dbReference type="GO" id="GO:0000407">
    <property type="term" value="C:phagophore assembly site"/>
    <property type="evidence" value="ECO:0007669"/>
    <property type="project" value="TreeGrafter"/>
</dbReference>
<dbReference type="InterPro" id="IPR036871">
    <property type="entry name" value="PX_dom_sf"/>
</dbReference>
<feature type="compositionally biased region" description="Pro residues" evidence="12">
    <location>
        <begin position="92"/>
        <end position="104"/>
    </location>
</feature>
<evidence type="ECO:0000313" key="14">
    <source>
        <dbReference type="EMBL" id="KAK3208344.1"/>
    </source>
</evidence>
<dbReference type="SUPFAM" id="SSF103657">
    <property type="entry name" value="BAR/IMD domain-like"/>
    <property type="match status" value="1"/>
</dbReference>
<dbReference type="Gene3D" id="1.20.1270.60">
    <property type="entry name" value="Arfaptin homology (AH) domain/BAR domain"/>
    <property type="match status" value="1"/>
</dbReference>
<dbReference type="CDD" id="cd07628">
    <property type="entry name" value="BAR_Atg24p"/>
    <property type="match status" value="1"/>
</dbReference>
<dbReference type="GO" id="GO:0061709">
    <property type="term" value="P:reticulophagy"/>
    <property type="evidence" value="ECO:0007669"/>
    <property type="project" value="TreeGrafter"/>
</dbReference>
<reference evidence="14 15" key="1">
    <citation type="submission" date="2021-02" db="EMBL/GenBank/DDBJ databases">
        <title>Genome assembly of Pseudopithomyces chartarum.</title>
        <authorList>
            <person name="Jauregui R."/>
            <person name="Singh J."/>
            <person name="Voisey C."/>
        </authorList>
    </citation>
    <scope>NUCLEOTIDE SEQUENCE [LARGE SCALE GENOMIC DNA]</scope>
    <source>
        <strain evidence="14 15">AGR01</strain>
    </source>
</reference>
<evidence type="ECO:0000256" key="9">
    <source>
        <dbReference type="ARBA" id="ARBA00023136"/>
    </source>
</evidence>
<dbReference type="PROSITE" id="PS50195">
    <property type="entry name" value="PX"/>
    <property type="match status" value="1"/>
</dbReference>
<comment type="similarity">
    <text evidence="3">Belongs to the sorting nexin family.</text>
</comment>
<evidence type="ECO:0000256" key="11">
    <source>
        <dbReference type="ARBA" id="ARBA00041273"/>
    </source>
</evidence>
<keyword evidence="15" id="KW-1185">Reference proteome</keyword>
<dbReference type="Proteomes" id="UP001280581">
    <property type="component" value="Unassembled WGS sequence"/>
</dbReference>